<dbReference type="PANTHER" id="PTHR12176:SF78">
    <property type="entry name" value="EEF1A LYSINE AND N-TERMINAL METHYLTRANSFERASE"/>
    <property type="match status" value="1"/>
</dbReference>
<keyword evidence="4" id="KW-0511">Multifunctional enzyme</keyword>
<reference evidence="7 8" key="1">
    <citation type="journal article" date="2017" name="Front. Genet.">
        <title>Draft sequencing of the heterozygous diploid genome of Satsuma (Citrus unshiu Marc.) using a hybrid assembly approach.</title>
        <authorList>
            <person name="Shimizu T."/>
            <person name="Tanizawa Y."/>
            <person name="Mochizuki T."/>
            <person name="Nagasaki H."/>
            <person name="Yoshioka T."/>
            <person name="Toyoda A."/>
            <person name="Fujiyama A."/>
            <person name="Kaminuma E."/>
            <person name="Nakamura Y."/>
        </authorList>
    </citation>
    <scope>NUCLEOTIDE SEQUENCE [LARGE SCALE GENOMIC DNA]</scope>
    <source>
        <strain evidence="8">cv. Miyagawa wase</strain>
    </source>
</reference>
<dbReference type="Gene3D" id="3.40.50.150">
    <property type="entry name" value="Vaccinia Virus protein VP39"/>
    <property type="match status" value="2"/>
</dbReference>
<evidence type="ECO:0000256" key="3">
    <source>
        <dbReference type="ARBA" id="ARBA00022679"/>
    </source>
</evidence>
<gene>
    <name evidence="7" type="ORF">CUMW_097930</name>
</gene>
<organism evidence="7 8">
    <name type="scientific">Citrus unshiu</name>
    <name type="common">Satsuma mandarin</name>
    <name type="synonym">Citrus nobilis var. unshiu</name>
    <dbReference type="NCBI Taxonomy" id="55188"/>
    <lineage>
        <taxon>Eukaryota</taxon>
        <taxon>Viridiplantae</taxon>
        <taxon>Streptophyta</taxon>
        <taxon>Embryophyta</taxon>
        <taxon>Tracheophyta</taxon>
        <taxon>Spermatophyta</taxon>
        <taxon>Magnoliopsida</taxon>
        <taxon>eudicotyledons</taxon>
        <taxon>Gunneridae</taxon>
        <taxon>Pentapetalae</taxon>
        <taxon>rosids</taxon>
        <taxon>malvids</taxon>
        <taxon>Sapindales</taxon>
        <taxon>Rutaceae</taxon>
        <taxon>Aurantioideae</taxon>
        <taxon>Citrus</taxon>
    </lineage>
</organism>
<dbReference type="FunFam" id="3.40.50.150:FF:000256">
    <property type="entry name" value="S-adenosyl-L-methionine-dependent methyltransferase superfamily protein"/>
    <property type="match status" value="1"/>
</dbReference>
<feature type="domain" description="Methyltransferase type 11" evidence="6">
    <location>
        <begin position="94"/>
        <end position="196"/>
    </location>
</feature>
<dbReference type="PANTHER" id="PTHR12176">
    <property type="entry name" value="SAM-DEPENDENT METHYLTRANSFERASE SUPERFAMILY PROTEIN"/>
    <property type="match status" value="1"/>
</dbReference>
<dbReference type="Pfam" id="PF08241">
    <property type="entry name" value="Methyltransf_11"/>
    <property type="match status" value="1"/>
</dbReference>
<evidence type="ECO:0000256" key="5">
    <source>
        <dbReference type="SAM" id="MobiDB-lite"/>
    </source>
</evidence>
<keyword evidence="3" id="KW-0808">Transferase</keyword>
<name>A0A2H5P2G6_CITUN</name>
<feature type="region of interest" description="Disordered" evidence="5">
    <location>
        <begin position="1"/>
        <end position="35"/>
    </location>
</feature>
<evidence type="ECO:0000313" key="8">
    <source>
        <dbReference type="Proteomes" id="UP000236630"/>
    </source>
</evidence>
<proteinExistence type="inferred from homology"/>
<feature type="non-terminal residue" evidence="7">
    <location>
        <position position="1"/>
    </location>
</feature>
<feature type="compositionally biased region" description="Basic and acidic residues" evidence="5">
    <location>
        <begin position="503"/>
        <end position="516"/>
    </location>
</feature>
<keyword evidence="2" id="KW-0489">Methyltransferase</keyword>
<accession>A0A2H5P2G6</accession>
<dbReference type="GO" id="GO:0032259">
    <property type="term" value="P:methylation"/>
    <property type="evidence" value="ECO:0007669"/>
    <property type="project" value="UniProtKB-KW"/>
</dbReference>
<dbReference type="FunFam" id="3.40.50.150:FF:000211">
    <property type="entry name" value="Methyltransferase-like protein 13"/>
    <property type="match status" value="1"/>
</dbReference>
<dbReference type="EMBL" id="BDQV01000033">
    <property type="protein sequence ID" value="GAY46550.1"/>
    <property type="molecule type" value="Genomic_DNA"/>
</dbReference>
<keyword evidence="8" id="KW-1185">Reference proteome</keyword>
<sequence>NPKTQDPSGESEVTNCKPKMGKKKKNESSSSSSATDLLQTLGDFTSKENWDKFFTIRGTGDSFEWYAEWPQLRDPLISLIGAPTSSPPPQILVPGCGNSRLSEHLYDAGFHGITNVDFSKVVISDMLRRNVRDRPDMRWRVMDMTSMQVFMDETFDVVLDKGGLDALMEPELGHKLGNQYLSEVKRLLKSGGKFVCLTLAESHVLGLLFPKFRFGWKMSVHAIPQKSSSEPSLQTFMVVADKENSSVVLQVTSSFDHSSLDCNKNQAFGIHEALESENQTRREYSHGSDISYSLEDLQLGAKGDMKNLSPGCRFELILGGEGDFCFSYRAVLLDARENSGPFMYNCGVFIVPKTRAHEWLFSSEEGQWLVVESSKAARLIMVLLDTSHASASMDEIQKDLSPLVKQLAPGKDDQGAQIPFMMAGDGIKHRNVVHQVVSPVEAIAIGLATSSLTGPIIVEDVVYENVDPELSRIWPSEDLKFRRLVFQRTQGLVQSEALLMRDGSSHRTDVETEGKKASSSSKSKRKGTQRSDVSLPTGQIYSGNQLKVYHGYLASSYHMGIISGFTLISSYLESVASFGKSVKAVVIGLGAGLLPMFLHECMPFVGIEAVELDLTMLNLAEDYFGFTEDKSLKVHITDGIKFVREMKSSSATDEMSVVHGNEITSNNTRSCNGNCTASNARVDILIIDVDSPDSSSGMTCPAADFVEGSFLLTVKDALSEQGLFIVNLVSRSQATKDMVISRMKMVFNHLFCLQLEEDVNLVLFGLSSESCIKDNSFPEAAVQLGKLVKFQHPEISQSIMDAAKKIRCLK</sequence>
<protein>
    <recommendedName>
        <fullName evidence="6">Methyltransferase type 11 domain-containing protein</fullName>
    </recommendedName>
</protein>
<evidence type="ECO:0000259" key="6">
    <source>
        <dbReference type="Pfam" id="PF08241"/>
    </source>
</evidence>
<dbReference type="Proteomes" id="UP000236630">
    <property type="component" value="Unassembled WGS sequence"/>
</dbReference>
<dbReference type="CDD" id="cd02440">
    <property type="entry name" value="AdoMet_MTases"/>
    <property type="match status" value="1"/>
</dbReference>
<evidence type="ECO:0000256" key="1">
    <source>
        <dbReference type="ARBA" id="ARBA00008361"/>
    </source>
</evidence>
<evidence type="ECO:0000313" key="7">
    <source>
        <dbReference type="EMBL" id="GAY46550.1"/>
    </source>
</evidence>
<dbReference type="InterPro" id="IPR029063">
    <property type="entry name" value="SAM-dependent_MTases_sf"/>
</dbReference>
<evidence type="ECO:0000256" key="2">
    <source>
        <dbReference type="ARBA" id="ARBA00022603"/>
    </source>
</evidence>
<evidence type="ECO:0000256" key="4">
    <source>
        <dbReference type="ARBA" id="ARBA00023268"/>
    </source>
</evidence>
<dbReference type="InterPro" id="IPR013216">
    <property type="entry name" value="Methyltransf_11"/>
</dbReference>
<dbReference type="SUPFAM" id="SSF53335">
    <property type="entry name" value="S-adenosyl-L-methionine-dependent methyltransferases"/>
    <property type="match status" value="2"/>
</dbReference>
<dbReference type="GO" id="GO:0008757">
    <property type="term" value="F:S-adenosylmethionine-dependent methyltransferase activity"/>
    <property type="evidence" value="ECO:0007669"/>
    <property type="project" value="InterPro"/>
</dbReference>
<comment type="similarity">
    <text evidence="1">Belongs to the methyltransferase superfamily.</text>
</comment>
<feature type="region of interest" description="Disordered" evidence="5">
    <location>
        <begin position="503"/>
        <end position="536"/>
    </location>
</feature>
<comment type="caution">
    <text evidence="7">The sequence shown here is derived from an EMBL/GenBank/DDBJ whole genome shotgun (WGS) entry which is preliminary data.</text>
</comment>
<dbReference type="InterPro" id="IPR051419">
    <property type="entry name" value="Lys/N-term_MeTrsfase_sf"/>
</dbReference>
<feature type="compositionally biased region" description="Polar residues" evidence="5">
    <location>
        <begin position="1"/>
        <end position="14"/>
    </location>
</feature>
<dbReference type="AlphaFoldDB" id="A0A2H5P2G6"/>